<name>A0ABM3I800_ZIZJJ</name>
<dbReference type="Gene3D" id="3.40.50.10140">
    <property type="entry name" value="Toll/interleukin-1 receptor homology (TIR) domain"/>
    <property type="match status" value="1"/>
</dbReference>
<protein>
    <submittedName>
        <fullName evidence="3">Disease resistance protein RPV1-like</fullName>
    </submittedName>
</protein>
<dbReference type="Pfam" id="PF01582">
    <property type="entry name" value="TIR"/>
    <property type="match status" value="1"/>
</dbReference>
<dbReference type="InterPro" id="IPR035897">
    <property type="entry name" value="Toll_tir_struct_dom_sf"/>
</dbReference>
<dbReference type="InterPro" id="IPR027417">
    <property type="entry name" value="P-loop_NTPase"/>
</dbReference>
<dbReference type="SUPFAM" id="SSF52540">
    <property type="entry name" value="P-loop containing nucleoside triphosphate hydrolases"/>
    <property type="match status" value="1"/>
</dbReference>
<dbReference type="InterPro" id="IPR044974">
    <property type="entry name" value="Disease_R_plants"/>
</dbReference>
<dbReference type="SUPFAM" id="SSF52200">
    <property type="entry name" value="Toll/Interleukin receptor TIR domain"/>
    <property type="match status" value="1"/>
</dbReference>
<gene>
    <name evidence="3" type="primary">LOC125420159</name>
</gene>
<dbReference type="InterPro" id="IPR042197">
    <property type="entry name" value="Apaf_helical"/>
</dbReference>
<evidence type="ECO:0000259" key="1">
    <source>
        <dbReference type="PROSITE" id="PS50104"/>
    </source>
</evidence>
<organism evidence="2 3">
    <name type="scientific">Ziziphus jujuba</name>
    <name type="common">Chinese jujube</name>
    <name type="synonym">Ziziphus sativa</name>
    <dbReference type="NCBI Taxonomy" id="326968"/>
    <lineage>
        <taxon>Eukaryota</taxon>
        <taxon>Viridiplantae</taxon>
        <taxon>Streptophyta</taxon>
        <taxon>Embryophyta</taxon>
        <taxon>Tracheophyta</taxon>
        <taxon>Spermatophyta</taxon>
        <taxon>Magnoliopsida</taxon>
        <taxon>eudicotyledons</taxon>
        <taxon>Gunneridae</taxon>
        <taxon>Pentapetalae</taxon>
        <taxon>rosids</taxon>
        <taxon>fabids</taxon>
        <taxon>Rosales</taxon>
        <taxon>Rhamnaceae</taxon>
        <taxon>Paliureae</taxon>
        <taxon>Ziziphus</taxon>
    </lineage>
</organism>
<evidence type="ECO:0000313" key="3">
    <source>
        <dbReference type="RefSeq" id="XP_048322654.2"/>
    </source>
</evidence>
<keyword evidence="2" id="KW-1185">Reference proteome</keyword>
<dbReference type="InterPro" id="IPR000157">
    <property type="entry name" value="TIR_dom"/>
</dbReference>
<dbReference type="GeneID" id="125420159"/>
<dbReference type="PANTHER" id="PTHR11017">
    <property type="entry name" value="LEUCINE-RICH REPEAT-CONTAINING PROTEIN"/>
    <property type="match status" value="1"/>
</dbReference>
<dbReference type="RefSeq" id="XP_048322654.2">
    <property type="nucleotide sequence ID" value="XM_048466697.2"/>
</dbReference>
<feature type="domain" description="TIR" evidence="1">
    <location>
        <begin position="5"/>
        <end position="157"/>
    </location>
</feature>
<dbReference type="SMART" id="SM00255">
    <property type="entry name" value="TIR"/>
    <property type="match status" value="1"/>
</dbReference>
<reference evidence="3" key="1">
    <citation type="submission" date="2025-08" db="UniProtKB">
        <authorList>
            <consortium name="RefSeq"/>
        </authorList>
    </citation>
    <scope>IDENTIFICATION</scope>
    <source>
        <tissue evidence="3">Seedling</tissue>
    </source>
</reference>
<sequence length="305" mass="34850">MASSSKYDVFISCRGEDTHDSFTSHLYDALSRRKIHTFIDDRLERGDEISPALWKAIKDSEISVIIFSENYASSTWCLDELVHILECKKKHGQIVILVFYRVDPSDVRKEEGNYEAAFAKLEKRFGFENKMDKVHQWKATLEQAANMFGWNSLVNILRRTKVFIVLDDVNHFKQLDTLVGDAFKEKSSISDDYSTLSKRVICYAQGVPLALTVLGSFLYSKSNEEWESTLEKLKELPGTAIVEGIFLHNCETIEVNLSPEVFSNMCSMRLLKIYGIDKKNKCNLKFPQDVQYLPDALASIGMDAL</sequence>
<accession>A0ABM3I800</accession>
<evidence type="ECO:0000313" key="2">
    <source>
        <dbReference type="Proteomes" id="UP001652623"/>
    </source>
</evidence>
<dbReference type="Gene3D" id="1.10.8.430">
    <property type="entry name" value="Helical domain of apoptotic protease-activating factors"/>
    <property type="match status" value="1"/>
</dbReference>
<dbReference type="Proteomes" id="UP001652623">
    <property type="component" value="Chromosome 10"/>
</dbReference>
<dbReference type="PANTHER" id="PTHR11017:SF574">
    <property type="entry name" value="ADP-RIBOSYL CYCLASE_CYCLIC ADP-RIBOSE HYDROLASE"/>
    <property type="match status" value="1"/>
</dbReference>
<proteinExistence type="predicted"/>
<dbReference type="PROSITE" id="PS50104">
    <property type="entry name" value="TIR"/>
    <property type="match status" value="1"/>
</dbReference>